<dbReference type="Proteomes" id="UP001181622">
    <property type="component" value="Unassembled WGS sequence"/>
</dbReference>
<keyword evidence="6 7" id="KW-0949">S-adenosyl-L-methionine</keyword>
<protein>
    <recommendedName>
        <fullName evidence="7">Protein-L-isoaspartate O-methyltransferase</fullName>
        <ecNumber evidence="7">2.1.1.77</ecNumber>
    </recommendedName>
    <alternativeName>
        <fullName evidence="7">L-isoaspartyl protein carboxyl methyltransferase</fullName>
    </alternativeName>
    <alternativeName>
        <fullName evidence="7">Protein L-isoaspartyl methyltransferase</fullName>
    </alternativeName>
    <alternativeName>
        <fullName evidence="7">Protein-beta-aspartate methyltransferase</fullName>
        <shortName evidence="7">PIMT</shortName>
    </alternativeName>
</protein>
<dbReference type="PANTHER" id="PTHR11579">
    <property type="entry name" value="PROTEIN-L-ISOASPARTATE O-METHYLTRANSFERASE"/>
    <property type="match status" value="1"/>
</dbReference>
<accession>A0ABU1DHP0</accession>
<feature type="active site" evidence="7">
    <location>
        <position position="68"/>
    </location>
</feature>
<dbReference type="InterPro" id="IPR029063">
    <property type="entry name" value="SAM-dependent_MTases_sf"/>
</dbReference>
<comment type="subcellular location">
    <subcellularLocation>
        <location evidence="1 7">Cytoplasm</location>
    </subcellularLocation>
</comment>
<evidence type="ECO:0000256" key="6">
    <source>
        <dbReference type="ARBA" id="ARBA00022691"/>
    </source>
</evidence>
<dbReference type="HAMAP" id="MF_00090">
    <property type="entry name" value="PIMT"/>
    <property type="match status" value="1"/>
</dbReference>
<evidence type="ECO:0000256" key="2">
    <source>
        <dbReference type="ARBA" id="ARBA00005369"/>
    </source>
</evidence>
<dbReference type="NCBIfam" id="NF001453">
    <property type="entry name" value="PRK00312.1"/>
    <property type="match status" value="1"/>
</dbReference>
<comment type="similarity">
    <text evidence="2 7">Belongs to the methyltransferase superfamily. L-isoaspartyl/D-aspartyl protein methyltransferase family.</text>
</comment>
<evidence type="ECO:0000256" key="1">
    <source>
        <dbReference type="ARBA" id="ARBA00004496"/>
    </source>
</evidence>
<keyword evidence="3 7" id="KW-0963">Cytoplasm</keyword>
<dbReference type="Gene3D" id="3.40.50.150">
    <property type="entry name" value="Vaccinia Virus protein VP39"/>
    <property type="match status" value="1"/>
</dbReference>
<evidence type="ECO:0000313" key="8">
    <source>
        <dbReference type="EMBL" id="MDR4307540.1"/>
    </source>
</evidence>
<proteinExistence type="inferred from homology"/>
<organism evidence="8 9">
    <name type="scientific">Chelatococcus sambhunathii</name>
    <dbReference type="NCBI Taxonomy" id="363953"/>
    <lineage>
        <taxon>Bacteria</taxon>
        <taxon>Pseudomonadati</taxon>
        <taxon>Pseudomonadota</taxon>
        <taxon>Alphaproteobacteria</taxon>
        <taxon>Hyphomicrobiales</taxon>
        <taxon>Chelatococcaceae</taxon>
        <taxon>Chelatococcus</taxon>
    </lineage>
</organism>
<evidence type="ECO:0000256" key="5">
    <source>
        <dbReference type="ARBA" id="ARBA00022679"/>
    </source>
</evidence>
<dbReference type="EMBL" id="JADBEO010000027">
    <property type="protein sequence ID" value="MDR4307540.1"/>
    <property type="molecule type" value="Genomic_DNA"/>
</dbReference>
<sequence>MTSRAEQADPFLAARRAMAELVRARGVRDPLVLDAMGRVPRERFVSPSLAGRAYDDGPLPIGGGQTISQPYVVALMAEAARLTPASRVLEVGGGCGYAAAVYAAIASEVVSIEQDAALAAGAAGRLAALGFANVTVAHGDGAAGWPEKAPFDAILVAAAAIEPPPALLDQLADGGRLVIPVGPEWGRQELLRVKRENGSFRKEPLGGVRFVPLL</sequence>
<dbReference type="PANTHER" id="PTHR11579:SF0">
    <property type="entry name" value="PROTEIN-L-ISOASPARTATE(D-ASPARTATE) O-METHYLTRANSFERASE"/>
    <property type="match status" value="1"/>
</dbReference>
<evidence type="ECO:0000256" key="3">
    <source>
        <dbReference type="ARBA" id="ARBA00022490"/>
    </source>
</evidence>
<dbReference type="InterPro" id="IPR000682">
    <property type="entry name" value="PCMT"/>
</dbReference>
<keyword evidence="4 7" id="KW-0489">Methyltransferase</keyword>
<dbReference type="GO" id="GO:0032259">
    <property type="term" value="P:methylation"/>
    <property type="evidence" value="ECO:0007669"/>
    <property type="project" value="UniProtKB-KW"/>
</dbReference>
<gene>
    <name evidence="7" type="primary">pcm</name>
    <name evidence="8" type="ORF">IHQ68_13025</name>
</gene>
<dbReference type="GO" id="GO:0004719">
    <property type="term" value="F:protein-L-isoaspartate (D-aspartate) O-methyltransferase activity"/>
    <property type="evidence" value="ECO:0007669"/>
    <property type="project" value="UniProtKB-EC"/>
</dbReference>
<comment type="function">
    <text evidence="7">Catalyzes the methyl esterification of L-isoaspartyl residues in peptides and proteins that result from spontaneous decomposition of normal L-aspartyl and L-asparaginyl residues. It plays a role in the repair and/or degradation of damaged proteins.</text>
</comment>
<dbReference type="SUPFAM" id="SSF53335">
    <property type="entry name" value="S-adenosyl-L-methionine-dependent methyltransferases"/>
    <property type="match status" value="1"/>
</dbReference>
<comment type="caution">
    <text evidence="8">The sequence shown here is derived from an EMBL/GenBank/DDBJ whole genome shotgun (WGS) entry which is preliminary data.</text>
</comment>
<dbReference type="NCBIfam" id="TIGR00080">
    <property type="entry name" value="pimt"/>
    <property type="match status" value="1"/>
</dbReference>
<dbReference type="PROSITE" id="PS01279">
    <property type="entry name" value="PCMT"/>
    <property type="match status" value="1"/>
</dbReference>
<comment type="catalytic activity">
    <reaction evidence="7">
        <text>[protein]-L-isoaspartate + S-adenosyl-L-methionine = [protein]-L-isoaspartate alpha-methyl ester + S-adenosyl-L-homocysteine</text>
        <dbReference type="Rhea" id="RHEA:12705"/>
        <dbReference type="Rhea" id="RHEA-COMP:12143"/>
        <dbReference type="Rhea" id="RHEA-COMP:12144"/>
        <dbReference type="ChEBI" id="CHEBI:57856"/>
        <dbReference type="ChEBI" id="CHEBI:59789"/>
        <dbReference type="ChEBI" id="CHEBI:90596"/>
        <dbReference type="ChEBI" id="CHEBI:90598"/>
        <dbReference type="EC" id="2.1.1.77"/>
    </reaction>
</comment>
<dbReference type="RefSeq" id="WP_309392476.1">
    <property type="nucleotide sequence ID" value="NZ_JADBEO010000027.1"/>
</dbReference>
<keyword evidence="9" id="KW-1185">Reference proteome</keyword>
<keyword evidence="5 7" id="KW-0808">Transferase</keyword>
<name>A0ABU1DHP0_9HYPH</name>
<evidence type="ECO:0000256" key="7">
    <source>
        <dbReference type="HAMAP-Rule" id="MF_00090"/>
    </source>
</evidence>
<evidence type="ECO:0000313" key="9">
    <source>
        <dbReference type="Proteomes" id="UP001181622"/>
    </source>
</evidence>
<reference evidence="8" key="1">
    <citation type="submission" date="2020-10" db="EMBL/GenBank/DDBJ databases">
        <authorList>
            <person name="Abbas A."/>
            <person name="Razzaq R."/>
            <person name="Waqas M."/>
            <person name="Abbas N."/>
            <person name="Nielsen T.K."/>
            <person name="Hansen L.H."/>
            <person name="Hussain S."/>
            <person name="Shahid M."/>
        </authorList>
    </citation>
    <scope>NUCLEOTIDE SEQUENCE</scope>
    <source>
        <strain evidence="8">S14</strain>
    </source>
</reference>
<evidence type="ECO:0000256" key="4">
    <source>
        <dbReference type="ARBA" id="ARBA00022603"/>
    </source>
</evidence>
<dbReference type="EC" id="2.1.1.77" evidence="7"/>
<dbReference type="Pfam" id="PF01135">
    <property type="entry name" value="PCMT"/>
    <property type="match status" value="1"/>
</dbReference>